<comment type="caution">
    <text evidence="3">The sequence shown here is derived from an EMBL/GenBank/DDBJ whole genome shotgun (WGS) entry which is preliminary data.</text>
</comment>
<evidence type="ECO:0000256" key="2">
    <source>
        <dbReference type="ARBA" id="ARBA00023002"/>
    </source>
</evidence>
<comment type="similarity">
    <text evidence="1">Belongs to the short-chain dehydrogenases/reductases (SDR) family.</text>
</comment>
<dbReference type="EMBL" id="RJTM01000011">
    <property type="protein sequence ID" value="RNL93507.1"/>
    <property type="molecule type" value="Genomic_DNA"/>
</dbReference>
<sequence>MKILIIGANGTIGKKITKTLSGEHEIITAGRNSGDIRVDITSKKSIQQMYEEVKSLDACICTATSGSMDNFSSLTEMDLLINMKGKLLGQINIVLTGQHYLNDNGCFILTSGIFADRPAKGVTGGGLISGALHSFVLSAAIELERGLRVNVVSPGMVEDSAKDFGHLFPDLKPVSMEKIVHAYVKTMENGITGEIIRVYE</sequence>
<dbReference type="InterPro" id="IPR051122">
    <property type="entry name" value="SDR_DHRS6-like"/>
</dbReference>
<dbReference type="PANTHER" id="PTHR43477">
    <property type="entry name" value="DIHYDROANTICAPSIN 7-DEHYDROGENASE"/>
    <property type="match status" value="1"/>
</dbReference>
<evidence type="ECO:0000256" key="1">
    <source>
        <dbReference type="ARBA" id="ARBA00006484"/>
    </source>
</evidence>
<name>A0A3N0F0L7_SINP1</name>
<dbReference type="OrthoDB" id="9787486at2"/>
<proteinExistence type="inferred from homology"/>
<dbReference type="Proteomes" id="UP000267469">
    <property type="component" value="Unassembled WGS sequence"/>
</dbReference>
<dbReference type="GO" id="GO:0016491">
    <property type="term" value="F:oxidoreductase activity"/>
    <property type="evidence" value="ECO:0007669"/>
    <property type="project" value="UniProtKB-KW"/>
</dbReference>
<reference evidence="3 4" key="1">
    <citation type="submission" date="2018-10" db="EMBL/GenBank/DDBJ databases">
        <title>Sinomicrobium pectinilyticum sp. nov., a pectinase-producing bacterium isolated from alkaline and saline soil, and emended description of the genus Sinomicrobium.</title>
        <authorList>
            <person name="Cheng B."/>
            <person name="Li C."/>
            <person name="Lai Q."/>
            <person name="Du M."/>
            <person name="Shao Z."/>
            <person name="Xu P."/>
            <person name="Yang C."/>
        </authorList>
    </citation>
    <scope>NUCLEOTIDE SEQUENCE [LARGE SCALE GENOMIC DNA]</scope>
    <source>
        <strain evidence="3 4">5DNS001</strain>
    </source>
</reference>
<gene>
    <name evidence="3" type="ORF">ED312_02475</name>
</gene>
<accession>A0A3N0F0L7</accession>
<dbReference type="CDD" id="cd11731">
    <property type="entry name" value="Lin1944_like_SDR_c"/>
    <property type="match status" value="1"/>
</dbReference>
<dbReference type="InterPro" id="IPR002347">
    <property type="entry name" value="SDR_fam"/>
</dbReference>
<keyword evidence="2" id="KW-0560">Oxidoreductase</keyword>
<dbReference type="PRINTS" id="PR00081">
    <property type="entry name" value="GDHRDH"/>
</dbReference>
<protein>
    <submittedName>
        <fullName evidence="3">Short chain dehydrogenase</fullName>
    </submittedName>
</protein>
<dbReference type="NCBIfam" id="NF005754">
    <property type="entry name" value="PRK07578.1"/>
    <property type="match status" value="1"/>
</dbReference>
<dbReference type="InterPro" id="IPR036291">
    <property type="entry name" value="NAD(P)-bd_dom_sf"/>
</dbReference>
<dbReference type="Pfam" id="PF13561">
    <property type="entry name" value="adh_short_C2"/>
    <property type="match status" value="1"/>
</dbReference>
<organism evidence="3 4">
    <name type="scientific">Sinomicrobium pectinilyticum</name>
    <dbReference type="NCBI Taxonomy" id="1084421"/>
    <lineage>
        <taxon>Bacteria</taxon>
        <taxon>Pseudomonadati</taxon>
        <taxon>Bacteroidota</taxon>
        <taxon>Flavobacteriia</taxon>
        <taxon>Flavobacteriales</taxon>
        <taxon>Flavobacteriaceae</taxon>
        <taxon>Sinomicrobium</taxon>
    </lineage>
</organism>
<dbReference type="SUPFAM" id="SSF51735">
    <property type="entry name" value="NAD(P)-binding Rossmann-fold domains"/>
    <property type="match status" value="1"/>
</dbReference>
<evidence type="ECO:0000313" key="3">
    <source>
        <dbReference type="EMBL" id="RNL93507.1"/>
    </source>
</evidence>
<dbReference type="Gene3D" id="3.40.50.720">
    <property type="entry name" value="NAD(P)-binding Rossmann-like Domain"/>
    <property type="match status" value="1"/>
</dbReference>
<evidence type="ECO:0000313" key="4">
    <source>
        <dbReference type="Proteomes" id="UP000267469"/>
    </source>
</evidence>
<dbReference type="RefSeq" id="WP_123214418.1">
    <property type="nucleotide sequence ID" value="NZ_RJTM01000011.1"/>
</dbReference>
<dbReference type="PANTHER" id="PTHR43477:SF1">
    <property type="entry name" value="DIHYDROANTICAPSIN 7-DEHYDROGENASE"/>
    <property type="match status" value="1"/>
</dbReference>
<keyword evidence="4" id="KW-1185">Reference proteome</keyword>
<dbReference type="AlphaFoldDB" id="A0A3N0F0L7"/>